<dbReference type="PANTHER" id="PTHR47816:SF4">
    <property type="entry name" value="RIBOSOMAL RNA SMALL SUBUNIT METHYLTRANSFERASE C"/>
    <property type="match status" value="1"/>
</dbReference>
<dbReference type="InterPro" id="IPR046977">
    <property type="entry name" value="RsmC/RlmG"/>
</dbReference>
<dbReference type="GO" id="GO:0008757">
    <property type="term" value="F:S-adenosylmethionine-dependent methyltransferase activity"/>
    <property type="evidence" value="ECO:0007669"/>
    <property type="project" value="InterPro"/>
</dbReference>
<dbReference type="EMBL" id="FOMS01000010">
    <property type="protein sequence ID" value="SFE48235.1"/>
    <property type="molecule type" value="Genomic_DNA"/>
</dbReference>
<evidence type="ECO:0000256" key="4">
    <source>
        <dbReference type="ARBA" id="ARBA00022679"/>
    </source>
</evidence>
<keyword evidence="2" id="KW-0698">rRNA processing</keyword>
<dbReference type="Gene3D" id="3.40.50.150">
    <property type="entry name" value="Vaccinia Virus protein VP39"/>
    <property type="match status" value="1"/>
</dbReference>
<accession>A0A1I2AW57</accession>
<dbReference type="SUPFAM" id="SSF53335">
    <property type="entry name" value="S-adenosyl-L-methionine-dependent methyltransferases"/>
    <property type="match status" value="1"/>
</dbReference>
<dbReference type="InterPro" id="IPR007848">
    <property type="entry name" value="Small_mtfrase_dom"/>
</dbReference>
<dbReference type="AlphaFoldDB" id="A0A1I2AW57"/>
<feature type="domain" description="Methyltransferase small" evidence="6">
    <location>
        <begin position="157"/>
        <end position="318"/>
    </location>
</feature>
<dbReference type="Pfam" id="PF05175">
    <property type="entry name" value="MTS"/>
    <property type="match status" value="1"/>
</dbReference>
<dbReference type="OrthoDB" id="9816072at2"/>
<dbReference type="GO" id="GO:0032259">
    <property type="term" value="P:methylation"/>
    <property type="evidence" value="ECO:0007669"/>
    <property type="project" value="UniProtKB-KW"/>
</dbReference>
<protein>
    <submittedName>
        <fullName evidence="7">16S rRNA (Guanine1207-N2)-methyltransferase</fullName>
    </submittedName>
</protein>
<organism evidence="7 8">
    <name type="scientific">Roseivivax sediminis</name>
    <dbReference type="NCBI Taxonomy" id="936889"/>
    <lineage>
        <taxon>Bacteria</taxon>
        <taxon>Pseudomonadati</taxon>
        <taxon>Pseudomonadota</taxon>
        <taxon>Alphaproteobacteria</taxon>
        <taxon>Rhodobacterales</taxon>
        <taxon>Roseobacteraceae</taxon>
        <taxon>Roseivivax</taxon>
    </lineage>
</organism>
<dbReference type="GO" id="GO:0003676">
    <property type="term" value="F:nucleic acid binding"/>
    <property type="evidence" value="ECO:0007669"/>
    <property type="project" value="InterPro"/>
</dbReference>
<dbReference type="PROSITE" id="PS00092">
    <property type="entry name" value="N6_MTASE"/>
    <property type="match status" value="1"/>
</dbReference>
<evidence type="ECO:0000256" key="2">
    <source>
        <dbReference type="ARBA" id="ARBA00022552"/>
    </source>
</evidence>
<keyword evidence="4 7" id="KW-0808">Transferase</keyword>
<proteinExistence type="predicted"/>
<dbReference type="CDD" id="cd02440">
    <property type="entry name" value="AdoMet_MTases"/>
    <property type="match status" value="1"/>
</dbReference>
<dbReference type="PANTHER" id="PTHR47816">
    <property type="entry name" value="RIBOSOMAL RNA SMALL SUBUNIT METHYLTRANSFERASE C"/>
    <property type="match status" value="1"/>
</dbReference>
<dbReference type="InterPro" id="IPR002052">
    <property type="entry name" value="DNA_methylase_N6_adenine_CS"/>
</dbReference>
<keyword evidence="1" id="KW-0963">Cytoplasm</keyword>
<keyword evidence="5" id="KW-0949">S-adenosyl-L-methionine</keyword>
<evidence type="ECO:0000256" key="3">
    <source>
        <dbReference type="ARBA" id="ARBA00022603"/>
    </source>
</evidence>
<evidence type="ECO:0000256" key="1">
    <source>
        <dbReference type="ARBA" id="ARBA00022490"/>
    </source>
</evidence>
<dbReference type="RefSeq" id="WP_149756883.1">
    <property type="nucleotide sequence ID" value="NZ_FOMS01000010.1"/>
</dbReference>
<keyword evidence="3 7" id="KW-0489">Methyltransferase</keyword>
<dbReference type="GO" id="GO:0008170">
    <property type="term" value="F:N-methyltransferase activity"/>
    <property type="evidence" value="ECO:0007669"/>
    <property type="project" value="UniProtKB-ARBA"/>
</dbReference>
<gene>
    <name evidence="7" type="ORF">SAMN04515678_11092</name>
</gene>
<keyword evidence="8" id="KW-1185">Reference proteome</keyword>
<reference evidence="7 8" key="1">
    <citation type="submission" date="2016-10" db="EMBL/GenBank/DDBJ databases">
        <authorList>
            <person name="Varghese N."/>
            <person name="Submissions S."/>
        </authorList>
    </citation>
    <scope>NUCLEOTIDE SEQUENCE [LARGE SCALE GENOMIC DNA]</scope>
    <source>
        <strain evidence="8">YIM D21,KCTC 23444,ACCC 10710</strain>
    </source>
</reference>
<name>A0A1I2AW57_9RHOB</name>
<dbReference type="GO" id="GO:0006364">
    <property type="term" value="P:rRNA processing"/>
    <property type="evidence" value="ECO:0007669"/>
    <property type="project" value="UniProtKB-KW"/>
</dbReference>
<dbReference type="InterPro" id="IPR029063">
    <property type="entry name" value="SAM-dependent_MTases_sf"/>
</dbReference>
<sequence>MTVSRLTFAVESGALALPSSGRVAVFGPSGDTDLSALPTERWHVIQPFAPDHDALAARGFDCAASPTSGYAASLVVLPRARDRGEAWIAAAEAATDGPVIVEGAKTDGIDALLKASRKRAEIKGQVAKAHGKLFWFDAGNAFAGWRRTPAANKDGYLTSPGAFSADGIDPASKALAEVLPGRLGPAVADLGAGWGYLSTAILSRGGVETLHVVEADRDALDCAEANVADSRAVFHWADARRWRPESPLDAVVTNPPFHVGRAPDPAIGRAFLVSAAGMLAAHGSLWLVANRHLPYETVLEEAFRDVAEAGGDRRFKILHAARPRHAAPQRARA</sequence>
<evidence type="ECO:0000256" key="5">
    <source>
        <dbReference type="ARBA" id="ARBA00022691"/>
    </source>
</evidence>
<evidence type="ECO:0000313" key="7">
    <source>
        <dbReference type="EMBL" id="SFE48235.1"/>
    </source>
</evidence>
<dbReference type="Proteomes" id="UP000325289">
    <property type="component" value="Unassembled WGS sequence"/>
</dbReference>
<evidence type="ECO:0000259" key="6">
    <source>
        <dbReference type="Pfam" id="PF05175"/>
    </source>
</evidence>
<evidence type="ECO:0000313" key="8">
    <source>
        <dbReference type="Proteomes" id="UP000325289"/>
    </source>
</evidence>